<sequence>MIKPEFTTKRAKHGNVLWTTSLH</sequence>
<accession>A0A0K2UI93</accession>
<evidence type="ECO:0000313" key="1">
    <source>
        <dbReference type="EMBL" id="CDW37979.1"/>
    </source>
</evidence>
<name>A0A0K2UI93_LEPSM</name>
<dbReference type="AlphaFoldDB" id="A0A0K2UI93"/>
<protein>
    <submittedName>
        <fullName evidence="1">Uncharacterized protein</fullName>
    </submittedName>
</protein>
<reference evidence="1" key="1">
    <citation type="submission" date="2014-05" db="EMBL/GenBank/DDBJ databases">
        <authorList>
            <person name="Chronopoulou M."/>
        </authorList>
    </citation>
    <scope>NUCLEOTIDE SEQUENCE</scope>
    <source>
        <tissue evidence="1">Whole organism</tissue>
    </source>
</reference>
<proteinExistence type="predicted"/>
<organism evidence="1">
    <name type="scientific">Lepeophtheirus salmonis</name>
    <name type="common">Salmon louse</name>
    <name type="synonym">Caligus salmonis</name>
    <dbReference type="NCBI Taxonomy" id="72036"/>
    <lineage>
        <taxon>Eukaryota</taxon>
        <taxon>Metazoa</taxon>
        <taxon>Ecdysozoa</taxon>
        <taxon>Arthropoda</taxon>
        <taxon>Crustacea</taxon>
        <taxon>Multicrustacea</taxon>
        <taxon>Hexanauplia</taxon>
        <taxon>Copepoda</taxon>
        <taxon>Siphonostomatoida</taxon>
        <taxon>Caligidae</taxon>
        <taxon>Lepeophtheirus</taxon>
    </lineage>
</organism>
<dbReference type="EMBL" id="HACA01020618">
    <property type="protein sequence ID" value="CDW37979.1"/>
    <property type="molecule type" value="Transcribed_RNA"/>
</dbReference>